<dbReference type="AlphaFoldDB" id="A0A8J4QWB5"/>
<dbReference type="EMBL" id="JRKL02002970">
    <property type="protein sequence ID" value="KAF3956870.1"/>
    <property type="molecule type" value="Genomic_DNA"/>
</dbReference>
<accession>A0A8J4QWB5</accession>
<feature type="compositionally biased region" description="Polar residues" evidence="1">
    <location>
        <begin position="136"/>
        <end position="152"/>
    </location>
</feature>
<organism evidence="2 3">
    <name type="scientific">Castanea mollissima</name>
    <name type="common">Chinese chestnut</name>
    <dbReference type="NCBI Taxonomy" id="60419"/>
    <lineage>
        <taxon>Eukaryota</taxon>
        <taxon>Viridiplantae</taxon>
        <taxon>Streptophyta</taxon>
        <taxon>Embryophyta</taxon>
        <taxon>Tracheophyta</taxon>
        <taxon>Spermatophyta</taxon>
        <taxon>Magnoliopsida</taxon>
        <taxon>eudicotyledons</taxon>
        <taxon>Gunneridae</taxon>
        <taxon>Pentapetalae</taxon>
        <taxon>rosids</taxon>
        <taxon>fabids</taxon>
        <taxon>Fagales</taxon>
        <taxon>Fagaceae</taxon>
        <taxon>Castanea</taxon>
    </lineage>
</organism>
<dbReference type="OrthoDB" id="10613377at2759"/>
<keyword evidence="3" id="KW-1185">Reference proteome</keyword>
<sequence>MIDLTSMDNGVVHYSDWYCISHLDRFILFAIQTTVGVEDLHRSRKKIEISIRNGRESCLEHGRVQTHPPNPEDKEGMFSDNLGMRARILNCLGKKHNRRVTGTAYLNLTVPIGEELSILIQKQNGKRCKNAYRQGSTQHHGCQEETMSSDSSVKFHFSDH</sequence>
<reference evidence="2" key="1">
    <citation type="submission" date="2020-03" db="EMBL/GenBank/DDBJ databases">
        <title>Castanea mollissima Vanexum genome sequencing.</title>
        <authorList>
            <person name="Staton M."/>
        </authorList>
    </citation>
    <scope>NUCLEOTIDE SEQUENCE</scope>
    <source>
        <tissue evidence="2">Leaf</tissue>
    </source>
</reference>
<name>A0A8J4QWB5_9ROSI</name>
<gene>
    <name evidence="2" type="ORF">CMV_018049</name>
</gene>
<evidence type="ECO:0000313" key="3">
    <source>
        <dbReference type="Proteomes" id="UP000737018"/>
    </source>
</evidence>
<evidence type="ECO:0000313" key="2">
    <source>
        <dbReference type="EMBL" id="KAF3956870.1"/>
    </source>
</evidence>
<dbReference type="Proteomes" id="UP000737018">
    <property type="component" value="Unassembled WGS sequence"/>
</dbReference>
<protein>
    <submittedName>
        <fullName evidence="2">Uncharacterized protein</fullName>
    </submittedName>
</protein>
<comment type="caution">
    <text evidence="2">The sequence shown here is derived from an EMBL/GenBank/DDBJ whole genome shotgun (WGS) entry which is preliminary data.</text>
</comment>
<proteinExistence type="predicted"/>
<feature type="region of interest" description="Disordered" evidence="1">
    <location>
        <begin position="136"/>
        <end position="160"/>
    </location>
</feature>
<evidence type="ECO:0000256" key="1">
    <source>
        <dbReference type="SAM" id="MobiDB-lite"/>
    </source>
</evidence>